<evidence type="ECO:0000313" key="1">
    <source>
        <dbReference type="EMBL" id="WXA95177.1"/>
    </source>
</evidence>
<accession>A0ABZ2K904</accession>
<evidence type="ECO:0008006" key="3">
    <source>
        <dbReference type="Google" id="ProtNLM"/>
    </source>
</evidence>
<name>A0ABZ2K904_9BACT</name>
<gene>
    <name evidence="1" type="ORF">LZC95_53250</name>
</gene>
<sequence>MRAWMALGCALMALGCGSDDGEDAVTQPTQQVSQPAVAAAAFPRLDAATVDSYQLTAGSTFTEYANRIAELERIPQLRAKGVSDVLASANRTGRNLCHPTHLNANLNPKGFCWQDGEDDDENVWIPQGVTGSGDANPASGTVNGRRIVVATWHTSGDTFLRVSFADVTDLAHVTYRHVLLVEPTSNTNFAAIPGHGHGLTWYANFLCVATTGSVIRVFDVRHLWSMDTSTAEVGRGSDGKYHARYHAFALPQVGAYWYPGGGACANTTGTRPCFASLAFDHTGAGSLMAAEHVPRGKGRVVRWPMDRTSGLLATQADQRVHASEGFLSPVWAMQGAVARDGYFVLTGLCPEYADDPPADRPSCLHGGVGGVSTSRLGQAPVNSENLSYWPATGELWLINEQLRERVTVHIPWPR</sequence>
<reference evidence="1 2" key="1">
    <citation type="submission" date="2021-12" db="EMBL/GenBank/DDBJ databases">
        <title>Discovery of the Pendulisporaceae a myxobacterial family with distinct sporulation behavior and unique specialized metabolism.</title>
        <authorList>
            <person name="Garcia R."/>
            <person name="Popoff A."/>
            <person name="Bader C.D."/>
            <person name="Loehr J."/>
            <person name="Walesch S."/>
            <person name="Walt C."/>
            <person name="Boldt J."/>
            <person name="Bunk B."/>
            <person name="Haeckl F.J.F.P.J."/>
            <person name="Gunesch A.P."/>
            <person name="Birkelbach J."/>
            <person name="Nuebel U."/>
            <person name="Pietschmann T."/>
            <person name="Bach T."/>
            <person name="Mueller R."/>
        </authorList>
    </citation>
    <scope>NUCLEOTIDE SEQUENCE [LARGE SCALE GENOMIC DNA]</scope>
    <source>
        <strain evidence="1 2">MSr12523</strain>
    </source>
</reference>
<organism evidence="1 2">
    <name type="scientific">Pendulispora brunnea</name>
    <dbReference type="NCBI Taxonomy" id="2905690"/>
    <lineage>
        <taxon>Bacteria</taxon>
        <taxon>Pseudomonadati</taxon>
        <taxon>Myxococcota</taxon>
        <taxon>Myxococcia</taxon>
        <taxon>Myxococcales</taxon>
        <taxon>Sorangiineae</taxon>
        <taxon>Pendulisporaceae</taxon>
        <taxon>Pendulispora</taxon>
    </lineage>
</organism>
<keyword evidence="2" id="KW-1185">Reference proteome</keyword>
<dbReference type="PROSITE" id="PS51257">
    <property type="entry name" value="PROKAR_LIPOPROTEIN"/>
    <property type="match status" value="1"/>
</dbReference>
<dbReference type="RefSeq" id="WP_394845786.1">
    <property type="nucleotide sequence ID" value="NZ_CP089982.1"/>
</dbReference>
<dbReference type="Proteomes" id="UP001379533">
    <property type="component" value="Chromosome"/>
</dbReference>
<proteinExistence type="predicted"/>
<dbReference type="EMBL" id="CP089982">
    <property type="protein sequence ID" value="WXA95177.1"/>
    <property type="molecule type" value="Genomic_DNA"/>
</dbReference>
<evidence type="ECO:0000313" key="2">
    <source>
        <dbReference type="Proteomes" id="UP001379533"/>
    </source>
</evidence>
<protein>
    <recommendedName>
        <fullName evidence="3">Secreted protein</fullName>
    </recommendedName>
</protein>